<dbReference type="EMBL" id="CP042191">
    <property type="protein sequence ID" value="QDS72202.1"/>
    <property type="molecule type" value="Genomic_DNA"/>
</dbReference>
<proteinExistence type="inferred from homology"/>
<dbReference type="PANTHER" id="PTHR43899">
    <property type="entry name" value="RH59310P"/>
    <property type="match status" value="1"/>
</dbReference>
<evidence type="ECO:0000313" key="3">
    <source>
        <dbReference type="EMBL" id="QDS72202.1"/>
    </source>
</evidence>
<dbReference type="OrthoDB" id="47007at2759"/>
<evidence type="ECO:0008006" key="5">
    <source>
        <dbReference type="Google" id="ProtNLM"/>
    </source>
</evidence>
<dbReference type="STRING" id="50376.A0A517L997"/>
<evidence type="ECO:0000256" key="2">
    <source>
        <dbReference type="ARBA" id="ARBA00023002"/>
    </source>
</evidence>
<evidence type="ECO:0000256" key="1">
    <source>
        <dbReference type="ARBA" id="ARBA00006484"/>
    </source>
</evidence>
<dbReference type="Gene3D" id="3.40.50.720">
    <property type="entry name" value="NAD(P)-binding Rossmann-like Domain"/>
    <property type="match status" value="1"/>
</dbReference>
<dbReference type="Pfam" id="PF00106">
    <property type="entry name" value="adh_short"/>
    <property type="match status" value="1"/>
</dbReference>
<sequence length="391" mass="42490">MFASIVFALGVITALTLVYRLFNFIHLYFLHQSTLPRYLHAEKRSYALVTGSSDGIGLATVKALAKRGFNVVIHGRNPEKLSDISKHMSEEFPKVKTVVVAADATDAQPAVEQIAKAVASVEKAGGKLTILINNIGGMAMFNANPHAAFIDTPVDLIRKQVDLNVVFPTMLTRALLPSLMANSPSLVINIGSYAGVFGLANLSTYCGSKAFNHMFSKSLSAEFKLSKHDIEVIGILVAQVQTSGNPDNEPDFSTLTPDEMAENILDIEMVVELVWIETELCRHVYALETKALSDDNAGVRVAFDYLLTVGLGKAIFSLASHKVFNMSIDASSLEGLILQHPKAAQILNVVFSASAQQSIAIRRAESYNGGFCPIKENLTQYSGERVVEKLK</sequence>
<accession>A0A517L997</accession>
<reference evidence="3 4" key="1">
    <citation type="submission" date="2019-07" db="EMBL/GenBank/DDBJ databases">
        <title>Finished genome of Venturia effusa.</title>
        <authorList>
            <person name="Young C.A."/>
            <person name="Cox M.P."/>
            <person name="Ganley A.R.D."/>
            <person name="David W.J."/>
        </authorList>
    </citation>
    <scope>NUCLEOTIDE SEQUENCE [LARGE SCALE GENOMIC DNA]</scope>
    <source>
        <strain evidence="4">albino</strain>
    </source>
</reference>
<evidence type="ECO:0000313" key="4">
    <source>
        <dbReference type="Proteomes" id="UP000316270"/>
    </source>
</evidence>
<dbReference type="SUPFAM" id="SSF51735">
    <property type="entry name" value="NAD(P)-binding Rossmann-fold domains"/>
    <property type="match status" value="1"/>
</dbReference>
<gene>
    <name evidence="3" type="ORF">FKW77_005195</name>
</gene>
<protein>
    <recommendedName>
        <fullName evidence="5">NAD(P)-binding protein</fullName>
    </recommendedName>
</protein>
<comment type="similarity">
    <text evidence="1">Belongs to the short-chain dehydrogenases/reductases (SDR) family.</text>
</comment>
<keyword evidence="2" id="KW-0560">Oxidoreductase</keyword>
<dbReference type="PANTHER" id="PTHR43899:SF13">
    <property type="entry name" value="RH59310P"/>
    <property type="match status" value="1"/>
</dbReference>
<keyword evidence="4" id="KW-1185">Reference proteome</keyword>
<dbReference type="PRINTS" id="PR00081">
    <property type="entry name" value="GDHRDH"/>
</dbReference>
<dbReference type="GO" id="GO:0016491">
    <property type="term" value="F:oxidoreductase activity"/>
    <property type="evidence" value="ECO:0007669"/>
    <property type="project" value="UniProtKB-KW"/>
</dbReference>
<dbReference type="AlphaFoldDB" id="A0A517L997"/>
<dbReference type="InterPro" id="IPR036291">
    <property type="entry name" value="NAD(P)-bd_dom_sf"/>
</dbReference>
<dbReference type="GO" id="GO:0005783">
    <property type="term" value="C:endoplasmic reticulum"/>
    <property type="evidence" value="ECO:0007669"/>
    <property type="project" value="TreeGrafter"/>
</dbReference>
<dbReference type="Proteomes" id="UP000316270">
    <property type="component" value="Chromosome 7"/>
</dbReference>
<dbReference type="InterPro" id="IPR051019">
    <property type="entry name" value="VLCFA-Steroid_DH"/>
</dbReference>
<name>A0A517L997_9PEZI</name>
<organism evidence="3 4">
    <name type="scientific">Venturia effusa</name>
    <dbReference type="NCBI Taxonomy" id="50376"/>
    <lineage>
        <taxon>Eukaryota</taxon>
        <taxon>Fungi</taxon>
        <taxon>Dikarya</taxon>
        <taxon>Ascomycota</taxon>
        <taxon>Pezizomycotina</taxon>
        <taxon>Dothideomycetes</taxon>
        <taxon>Pleosporomycetidae</taxon>
        <taxon>Venturiales</taxon>
        <taxon>Venturiaceae</taxon>
        <taxon>Venturia</taxon>
    </lineage>
</organism>
<dbReference type="InterPro" id="IPR002347">
    <property type="entry name" value="SDR_fam"/>
</dbReference>